<evidence type="ECO:0000256" key="2">
    <source>
        <dbReference type="SAM" id="Phobius"/>
    </source>
</evidence>
<keyword evidence="2" id="KW-1133">Transmembrane helix</keyword>
<proteinExistence type="predicted"/>
<keyword evidence="4" id="KW-1185">Reference proteome</keyword>
<dbReference type="Pfam" id="PF04186">
    <property type="entry name" value="FxsA"/>
    <property type="match status" value="1"/>
</dbReference>
<feature type="region of interest" description="Disordered" evidence="1">
    <location>
        <begin position="122"/>
        <end position="179"/>
    </location>
</feature>
<sequence>MWLLAAFIAVPLIEIALFIQVGGWIGLWPTLGIVIATAVAGTWAVRSQGRATLDDLRKRFNTLGDPSEPLAHGAMILFSGALLLTPGFFTDAVGLLLLVPSVRVALMRWLGRRIEVQRFEMGTGPAGPNAARRPPRAQGDVIDGEWERVSREDMPHDEPAQESPSAKRPTHQGSGWTRH</sequence>
<evidence type="ECO:0000313" key="3">
    <source>
        <dbReference type="EMBL" id="RBI84665.1"/>
    </source>
</evidence>
<dbReference type="RefSeq" id="WP_113289704.1">
    <property type="nucleotide sequence ID" value="NZ_QNTQ01000010.1"/>
</dbReference>
<dbReference type="AlphaFoldDB" id="A0A365U7H2"/>
<feature type="compositionally biased region" description="Low complexity" evidence="1">
    <location>
        <begin position="122"/>
        <end position="139"/>
    </location>
</feature>
<dbReference type="PANTHER" id="PTHR35335">
    <property type="entry name" value="UPF0716 PROTEIN FXSA"/>
    <property type="match status" value="1"/>
</dbReference>
<keyword evidence="2" id="KW-0812">Transmembrane</keyword>
<dbReference type="OrthoDB" id="9792788at2"/>
<dbReference type="PANTHER" id="PTHR35335:SF1">
    <property type="entry name" value="UPF0716 PROTEIN FXSA"/>
    <property type="match status" value="1"/>
</dbReference>
<dbReference type="Proteomes" id="UP000253370">
    <property type="component" value="Unassembled WGS sequence"/>
</dbReference>
<reference evidence="3 4" key="1">
    <citation type="submission" date="2018-07" db="EMBL/GenBank/DDBJ databases">
        <title>Rhodosalinus sp. strain E84T genomic sequence and assembly.</title>
        <authorList>
            <person name="Liu Z.-W."/>
            <person name="Lu D.-C."/>
        </authorList>
    </citation>
    <scope>NUCLEOTIDE SEQUENCE [LARGE SCALE GENOMIC DNA]</scope>
    <source>
        <strain evidence="3 4">E84</strain>
    </source>
</reference>
<evidence type="ECO:0000313" key="4">
    <source>
        <dbReference type="Proteomes" id="UP000253370"/>
    </source>
</evidence>
<evidence type="ECO:0000256" key="1">
    <source>
        <dbReference type="SAM" id="MobiDB-lite"/>
    </source>
</evidence>
<feature type="transmembrane region" description="Helical" evidence="2">
    <location>
        <begin position="70"/>
        <end position="89"/>
    </location>
</feature>
<feature type="compositionally biased region" description="Basic and acidic residues" evidence="1">
    <location>
        <begin position="145"/>
        <end position="159"/>
    </location>
</feature>
<dbReference type="GO" id="GO:0016020">
    <property type="term" value="C:membrane"/>
    <property type="evidence" value="ECO:0007669"/>
    <property type="project" value="InterPro"/>
</dbReference>
<comment type="caution">
    <text evidence="3">The sequence shown here is derived from an EMBL/GenBank/DDBJ whole genome shotgun (WGS) entry which is preliminary data.</text>
</comment>
<accession>A0A365U7H2</accession>
<dbReference type="InterPro" id="IPR007313">
    <property type="entry name" value="FxsA"/>
</dbReference>
<keyword evidence="2" id="KW-0472">Membrane</keyword>
<organism evidence="3 4">
    <name type="scientific">Rhodosalinus halophilus</name>
    <dbReference type="NCBI Taxonomy" id="2259333"/>
    <lineage>
        <taxon>Bacteria</taxon>
        <taxon>Pseudomonadati</taxon>
        <taxon>Pseudomonadota</taxon>
        <taxon>Alphaproteobacteria</taxon>
        <taxon>Rhodobacterales</taxon>
        <taxon>Paracoccaceae</taxon>
        <taxon>Rhodosalinus</taxon>
    </lineage>
</organism>
<dbReference type="NCBIfam" id="NF008528">
    <property type="entry name" value="PRK11463.1-2"/>
    <property type="match status" value="1"/>
</dbReference>
<protein>
    <submittedName>
        <fullName evidence="3">FxsA family protein</fullName>
    </submittedName>
</protein>
<name>A0A365U7H2_9RHOB</name>
<gene>
    <name evidence="3" type="ORF">DRV85_11990</name>
</gene>
<dbReference type="EMBL" id="QNTQ01000010">
    <property type="protein sequence ID" value="RBI84665.1"/>
    <property type="molecule type" value="Genomic_DNA"/>
</dbReference>